<evidence type="ECO:0000256" key="3">
    <source>
        <dbReference type="ARBA" id="ARBA00023239"/>
    </source>
</evidence>
<keyword evidence="7" id="KW-1185">Reference proteome</keyword>
<dbReference type="CDD" id="cd00002">
    <property type="entry name" value="YbaK_deacylase"/>
    <property type="match status" value="1"/>
</dbReference>
<dbReference type="PANTHER" id="PTHR30411:SF0">
    <property type="entry name" value="CYS-TRNA(PRO)_CYS-TRNA(CYS) DEACYLASE YBAK"/>
    <property type="match status" value="1"/>
</dbReference>
<keyword evidence="3 4" id="KW-0456">Lyase</keyword>
<evidence type="ECO:0000256" key="4">
    <source>
        <dbReference type="PIRNR" id="PIRNR006181"/>
    </source>
</evidence>
<evidence type="ECO:0000256" key="1">
    <source>
        <dbReference type="ARBA" id="ARBA00009798"/>
    </source>
</evidence>
<evidence type="ECO:0000259" key="5">
    <source>
        <dbReference type="Pfam" id="PF04073"/>
    </source>
</evidence>
<name>A0ABS2E4W7_9FIRM</name>
<evidence type="ECO:0000256" key="2">
    <source>
        <dbReference type="ARBA" id="ARBA00022917"/>
    </source>
</evidence>
<dbReference type="EMBL" id="JACLYY010000001">
    <property type="protein sequence ID" value="MBM6736662.1"/>
    <property type="molecule type" value="Genomic_DNA"/>
</dbReference>
<dbReference type="PIRSF" id="PIRSF006181">
    <property type="entry name" value="EbsC_YbaK"/>
    <property type="match status" value="1"/>
</dbReference>
<evidence type="ECO:0000313" key="7">
    <source>
        <dbReference type="Proteomes" id="UP000716906"/>
    </source>
</evidence>
<evidence type="ECO:0000313" key="6">
    <source>
        <dbReference type="EMBL" id="MBM6736662.1"/>
    </source>
</evidence>
<keyword evidence="2 4" id="KW-0648">Protein biosynthesis</keyword>
<dbReference type="EC" id="4.2.-.-" evidence="4"/>
<accession>A0ABS2E4W7</accession>
<dbReference type="SUPFAM" id="SSF55826">
    <property type="entry name" value="YbaK/ProRS associated domain"/>
    <property type="match status" value="1"/>
</dbReference>
<gene>
    <name evidence="6" type="primary">ybaK</name>
    <name evidence="6" type="ORF">H7U36_00865</name>
</gene>
<dbReference type="Gene3D" id="3.90.960.10">
    <property type="entry name" value="YbaK/aminoacyl-tRNA synthetase-associated domain"/>
    <property type="match status" value="1"/>
</dbReference>
<proteinExistence type="inferred from homology"/>
<dbReference type="InterPro" id="IPR007214">
    <property type="entry name" value="YbaK/aa-tRNA-synth-assoc-dom"/>
</dbReference>
<dbReference type="Proteomes" id="UP000716906">
    <property type="component" value="Unassembled WGS sequence"/>
</dbReference>
<dbReference type="InterPro" id="IPR036754">
    <property type="entry name" value="YbaK/aa-tRNA-synt-asso_dom_sf"/>
</dbReference>
<dbReference type="Pfam" id="PF04073">
    <property type="entry name" value="tRNA_edit"/>
    <property type="match status" value="1"/>
</dbReference>
<comment type="caution">
    <text evidence="6">The sequence shown here is derived from an EMBL/GenBank/DDBJ whole genome shotgun (WGS) entry which is preliminary data.</text>
</comment>
<sequence>MSKKELKTNAMRILDRAGIPYTYQTYECGEFTDGVHVADQLGLPHERVYKTLVTVGRTGAHYVFVIPIAEEIDFKKAAKAVGEKSVEMLHLKDLTKVTGYVRGGCTSIGMKKQFPTVIQADAEELDYIYISGGKLGMQLQLSPQDLKKVTGASFADVTAKENTK</sequence>
<organism evidence="6 7">
    <name type="scientific">Faecalicatena fissicatena</name>
    <dbReference type="NCBI Taxonomy" id="290055"/>
    <lineage>
        <taxon>Bacteria</taxon>
        <taxon>Bacillati</taxon>
        <taxon>Bacillota</taxon>
        <taxon>Clostridia</taxon>
        <taxon>Lachnospirales</taxon>
        <taxon>Lachnospiraceae</taxon>
        <taxon>Faecalicatena</taxon>
    </lineage>
</organism>
<dbReference type="NCBIfam" id="TIGR00011">
    <property type="entry name" value="YbaK_EbsC"/>
    <property type="match status" value="1"/>
</dbReference>
<feature type="domain" description="YbaK/aminoacyl-tRNA synthetase-associated" evidence="5">
    <location>
        <begin position="37"/>
        <end position="148"/>
    </location>
</feature>
<reference evidence="6 7" key="1">
    <citation type="journal article" date="2021" name="Sci. Rep.">
        <title>The distribution of antibiotic resistance genes in chicken gut microbiota commensals.</title>
        <authorList>
            <person name="Juricova H."/>
            <person name="Matiasovicova J."/>
            <person name="Kubasova T."/>
            <person name="Cejkova D."/>
            <person name="Rychlik I."/>
        </authorList>
    </citation>
    <scope>NUCLEOTIDE SEQUENCE [LARGE SCALE GENOMIC DNA]</scope>
    <source>
        <strain evidence="6 7">An773</strain>
    </source>
</reference>
<dbReference type="RefSeq" id="WP_033125254.1">
    <property type="nucleotide sequence ID" value="NZ_JACLYY010000001.1"/>
</dbReference>
<dbReference type="InterPro" id="IPR004369">
    <property type="entry name" value="Prolyl-tRNA_editing_YbaK/EbsC"/>
</dbReference>
<dbReference type="PANTHER" id="PTHR30411">
    <property type="entry name" value="CYTOPLASMIC PROTEIN"/>
    <property type="match status" value="1"/>
</dbReference>
<comment type="similarity">
    <text evidence="1 4">Belongs to the prolyl-tRNA editing family. YbaK/EbsC subfamily.</text>
</comment>
<protein>
    <recommendedName>
        <fullName evidence="4">Cys-tRNA(Pro)/Cys-tRNA(Cys) deacylase</fullName>
        <ecNumber evidence="4">4.2.-.-</ecNumber>
    </recommendedName>
</protein>